<gene>
    <name evidence="1" type="ORF">P6U19_23795</name>
</gene>
<evidence type="ECO:0000313" key="2">
    <source>
        <dbReference type="Proteomes" id="UP001216801"/>
    </source>
</evidence>
<name>A0AAJ1NK69_9BACI</name>
<accession>A0AAJ1NK69</accession>
<proteinExistence type="predicted"/>
<evidence type="ECO:0000313" key="1">
    <source>
        <dbReference type="EMBL" id="MDG0955609.1"/>
    </source>
</evidence>
<dbReference type="AlphaFoldDB" id="A0AAJ1NK69"/>
<dbReference type="Proteomes" id="UP001216801">
    <property type="component" value="Unassembled WGS sequence"/>
</dbReference>
<dbReference type="EMBL" id="JARPRR010000026">
    <property type="protein sequence ID" value="MDG0955609.1"/>
    <property type="molecule type" value="Genomic_DNA"/>
</dbReference>
<organism evidence="1 2">
    <name type="scientific">Bacillus paranthracis</name>
    <dbReference type="NCBI Taxonomy" id="2026186"/>
    <lineage>
        <taxon>Bacteria</taxon>
        <taxon>Bacillati</taxon>
        <taxon>Bacillota</taxon>
        <taxon>Bacilli</taxon>
        <taxon>Bacillales</taxon>
        <taxon>Bacillaceae</taxon>
        <taxon>Bacillus</taxon>
        <taxon>Bacillus cereus group</taxon>
    </lineage>
</organism>
<comment type="caution">
    <text evidence="1">The sequence shown here is derived from an EMBL/GenBank/DDBJ whole genome shotgun (WGS) entry which is preliminary data.</text>
</comment>
<sequence length="176" mass="21008">MEGVKMNNFIELLNETYWDSCSLHENAEIQKFSNNKIEFTKTMLFLDSYNRIYKKNPEVFTFMMEILSSSLIKAIYRFIAPKLEERNLLEKTEVRHKFQNTQQKSTFYFNSKIGQYELSINFESITSISMYFGSHVFDDIMLLDRQIHFLLDQFSDAAASHYEDDRNIIKDNKEEL</sequence>
<protein>
    <submittedName>
        <fullName evidence="1">Uncharacterized protein</fullName>
    </submittedName>
</protein>
<reference evidence="1" key="1">
    <citation type="submission" date="2023-03" db="EMBL/GenBank/DDBJ databases">
        <title>Genetic diversity of Bacillus cereus sensu lato isolates from Slovenia.</title>
        <authorList>
            <person name="Abdelli M."/>
        </authorList>
    </citation>
    <scope>NUCLEOTIDE SEQUENCE</scope>
    <source>
        <strain evidence="1">SIBC39</strain>
    </source>
</reference>